<evidence type="ECO:0000256" key="2">
    <source>
        <dbReference type="ARBA" id="ARBA00022475"/>
    </source>
</evidence>
<reference evidence="10" key="1">
    <citation type="submission" date="2017-10" db="EMBL/GenBank/DDBJ databases">
        <authorList>
            <person name="Toshchakov S.V."/>
            <person name="Goeva M.A."/>
        </authorList>
    </citation>
    <scope>NUCLEOTIDE SEQUENCE [LARGE SCALE GENOMIC DNA]</scope>
    <source>
        <strain evidence="10">JR1/69-1-13</strain>
    </source>
</reference>
<keyword evidence="3 7" id="KW-0812">Transmembrane</keyword>
<comment type="caution">
    <text evidence="9">The sequence shown here is derived from an EMBL/GenBank/DDBJ whole genome shotgun (WGS) entry which is preliminary data.</text>
</comment>
<sequence>MARLMTGFYADCVCAETWCGCCQTPHIMGRHRLPSLAPGNQEHRLGLFPSLPSVRPDPPCRRCRPLRQGGSPAPDLARLARRPHRQDPPSGRQDAEPGRRGGRRGARRPAAGRRHRWPLTMDPLGSLVAWAAPLGFAGLFAAAASERLVPIMPSYGLLVAVGIGAGDGLWPVPLALSAVASGGVAGCLASYGLAAALGEARALALLHRGARLAGLPAARLDRWVQGYRRQQGAIAFAAQLVPTIRLLAPLIAGLLGHGFRAFLLATTAGVIVWSAFFVGLGYLAAQRSAGANASLLALQLLLILLAAEGAALLLAWRLRRRRPPHPVLLPLEDRIP</sequence>
<feature type="transmembrane region" description="Helical" evidence="7">
    <location>
        <begin position="261"/>
        <end position="283"/>
    </location>
</feature>
<keyword evidence="5 7" id="KW-0472">Membrane</keyword>
<feature type="transmembrane region" description="Helical" evidence="7">
    <location>
        <begin position="155"/>
        <end position="172"/>
    </location>
</feature>
<evidence type="ECO:0000259" key="8">
    <source>
        <dbReference type="Pfam" id="PF09335"/>
    </source>
</evidence>
<evidence type="ECO:0000256" key="1">
    <source>
        <dbReference type="ARBA" id="ARBA00004651"/>
    </source>
</evidence>
<dbReference type="InterPro" id="IPR051311">
    <property type="entry name" value="DedA_domain"/>
</dbReference>
<evidence type="ECO:0000256" key="5">
    <source>
        <dbReference type="ARBA" id="ARBA00023136"/>
    </source>
</evidence>
<dbReference type="AlphaFoldDB" id="A0A2U1UY00"/>
<dbReference type="PANTHER" id="PTHR42709">
    <property type="entry name" value="ALKALINE PHOSPHATASE LIKE PROTEIN"/>
    <property type="match status" value="1"/>
</dbReference>
<dbReference type="PANTHER" id="PTHR42709:SF6">
    <property type="entry name" value="UNDECAPRENYL PHOSPHATE TRANSPORTER A"/>
    <property type="match status" value="1"/>
</dbReference>
<evidence type="ECO:0000256" key="7">
    <source>
        <dbReference type="SAM" id="Phobius"/>
    </source>
</evidence>
<dbReference type="EMBL" id="PDOA01000033">
    <property type="protein sequence ID" value="PWC26533.1"/>
    <property type="molecule type" value="Genomic_DNA"/>
</dbReference>
<feature type="transmembrane region" description="Helical" evidence="7">
    <location>
        <begin position="295"/>
        <end position="316"/>
    </location>
</feature>
<dbReference type="Pfam" id="PF09335">
    <property type="entry name" value="VTT_dom"/>
    <property type="match status" value="1"/>
</dbReference>
<accession>A0A2U1UY00</accession>
<dbReference type="GO" id="GO:0005886">
    <property type="term" value="C:plasma membrane"/>
    <property type="evidence" value="ECO:0007669"/>
    <property type="project" value="UniProtKB-SubCell"/>
</dbReference>
<organism evidence="9 10">
    <name type="scientific">Teichococcus aestuarii</name>
    <dbReference type="NCBI Taxonomy" id="568898"/>
    <lineage>
        <taxon>Bacteria</taxon>
        <taxon>Pseudomonadati</taxon>
        <taxon>Pseudomonadota</taxon>
        <taxon>Alphaproteobacteria</taxon>
        <taxon>Acetobacterales</taxon>
        <taxon>Roseomonadaceae</taxon>
        <taxon>Roseomonas</taxon>
    </lineage>
</organism>
<feature type="transmembrane region" description="Helical" evidence="7">
    <location>
        <begin position="124"/>
        <end position="143"/>
    </location>
</feature>
<protein>
    <recommendedName>
        <fullName evidence="8">VTT domain-containing protein</fullName>
    </recommendedName>
</protein>
<evidence type="ECO:0000256" key="6">
    <source>
        <dbReference type="SAM" id="MobiDB-lite"/>
    </source>
</evidence>
<name>A0A2U1UY00_9PROT</name>
<keyword evidence="2" id="KW-1003">Cell membrane</keyword>
<keyword evidence="10" id="KW-1185">Reference proteome</keyword>
<evidence type="ECO:0000256" key="3">
    <source>
        <dbReference type="ARBA" id="ARBA00022692"/>
    </source>
</evidence>
<evidence type="ECO:0000256" key="4">
    <source>
        <dbReference type="ARBA" id="ARBA00022989"/>
    </source>
</evidence>
<keyword evidence="4 7" id="KW-1133">Transmembrane helix</keyword>
<dbReference type="Proteomes" id="UP000245048">
    <property type="component" value="Unassembled WGS sequence"/>
</dbReference>
<dbReference type="InterPro" id="IPR032816">
    <property type="entry name" value="VTT_dom"/>
</dbReference>
<feature type="transmembrane region" description="Helical" evidence="7">
    <location>
        <begin position="178"/>
        <end position="198"/>
    </location>
</feature>
<evidence type="ECO:0000313" key="9">
    <source>
        <dbReference type="EMBL" id="PWC26533.1"/>
    </source>
</evidence>
<gene>
    <name evidence="9" type="ORF">CR165_22730</name>
</gene>
<feature type="region of interest" description="Disordered" evidence="6">
    <location>
        <begin position="48"/>
        <end position="117"/>
    </location>
</feature>
<evidence type="ECO:0000313" key="10">
    <source>
        <dbReference type="Proteomes" id="UP000245048"/>
    </source>
</evidence>
<comment type="subcellular location">
    <subcellularLocation>
        <location evidence="1">Cell membrane</location>
        <topology evidence="1">Multi-pass membrane protein</topology>
    </subcellularLocation>
</comment>
<feature type="domain" description="VTT" evidence="8">
    <location>
        <begin position="153"/>
        <end position="282"/>
    </location>
</feature>
<proteinExistence type="predicted"/>
<feature type="transmembrane region" description="Helical" evidence="7">
    <location>
        <begin position="232"/>
        <end position="255"/>
    </location>
</feature>
<feature type="compositionally biased region" description="Basic residues" evidence="6">
    <location>
        <begin position="100"/>
        <end position="117"/>
    </location>
</feature>